<dbReference type="AlphaFoldDB" id="A0AAU7SXR8"/>
<dbReference type="Gene3D" id="3.30.700.10">
    <property type="entry name" value="Glycoprotein, Type 4 Pilin"/>
    <property type="match status" value="1"/>
</dbReference>
<dbReference type="GO" id="GO:0015627">
    <property type="term" value="C:type II protein secretion system complex"/>
    <property type="evidence" value="ECO:0007669"/>
    <property type="project" value="InterPro"/>
</dbReference>
<keyword evidence="2" id="KW-0812">Transmembrane</keyword>
<keyword evidence="1" id="KW-0488">Methylation</keyword>
<evidence type="ECO:0000256" key="2">
    <source>
        <dbReference type="SAM" id="Phobius"/>
    </source>
</evidence>
<name>A0AAU7SXR8_9GAMM</name>
<dbReference type="EMBL" id="CP157981">
    <property type="protein sequence ID" value="XBU15925.1"/>
    <property type="molecule type" value="Genomic_DNA"/>
</dbReference>
<dbReference type="PANTHER" id="PTHR30093">
    <property type="entry name" value="GENERAL SECRETION PATHWAY PROTEIN G"/>
    <property type="match status" value="1"/>
</dbReference>
<dbReference type="Pfam" id="PF16732">
    <property type="entry name" value="ComP_DUS"/>
    <property type="match status" value="1"/>
</dbReference>
<proteinExistence type="predicted"/>
<dbReference type="RefSeq" id="WP_349928520.1">
    <property type="nucleotide sequence ID" value="NZ_CP157981.1"/>
</dbReference>
<dbReference type="PRINTS" id="PR00813">
    <property type="entry name" value="BCTERIALGSPG"/>
</dbReference>
<dbReference type="GO" id="GO:0015628">
    <property type="term" value="P:protein secretion by the type II secretion system"/>
    <property type="evidence" value="ECO:0007669"/>
    <property type="project" value="InterPro"/>
</dbReference>
<dbReference type="SUPFAM" id="SSF54523">
    <property type="entry name" value="Pili subunits"/>
    <property type="match status" value="1"/>
</dbReference>
<keyword evidence="2" id="KW-0472">Membrane</keyword>
<feature type="transmembrane region" description="Helical" evidence="2">
    <location>
        <begin position="12"/>
        <end position="32"/>
    </location>
</feature>
<accession>A0AAU7SXR8</accession>
<dbReference type="InterPro" id="IPR031982">
    <property type="entry name" value="PilE-like"/>
</dbReference>
<keyword evidence="2" id="KW-1133">Transmembrane helix</keyword>
<dbReference type="Pfam" id="PF07963">
    <property type="entry name" value="N_methyl"/>
    <property type="match status" value="1"/>
</dbReference>
<dbReference type="InterPro" id="IPR000983">
    <property type="entry name" value="Bac_GSPG_pilin"/>
</dbReference>
<evidence type="ECO:0000256" key="1">
    <source>
        <dbReference type="ARBA" id="ARBA00022481"/>
    </source>
</evidence>
<protein>
    <submittedName>
        <fullName evidence="3">Type IV pilin protein</fullName>
    </submittedName>
</protein>
<dbReference type="InterPro" id="IPR045584">
    <property type="entry name" value="Pilin-like"/>
</dbReference>
<dbReference type="PROSITE" id="PS00409">
    <property type="entry name" value="PROKAR_NTER_METHYL"/>
    <property type="match status" value="1"/>
</dbReference>
<organism evidence="3">
    <name type="scientific">Acinetobacter sp. A1-4-2</name>
    <dbReference type="NCBI Taxonomy" id="3156489"/>
    <lineage>
        <taxon>Bacteria</taxon>
        <taxon>Pseudomonadati</taxon>
        <taxon>Pseudomonadota</taxon>
        <taxon>Gammaproteobacteria</taxon>
        <taxon>Moraxellales</taxon>
        <taxon>Moraxellaceae</taxon>
        <taxon>Acinetobacter</taxon>
    </lineage>
</organism>
<gene>
    <name evidence="3" type="ORF">ABJ384_01610</name>
</gene>
<evidence type="ECO:0000313" key="3">
    <source>
        <dbReference type="EMBL" id="XBU15925.1"/>
    </source>
</evidence>
<dbReference type="InterPro" id="IPR012902">
    <property type="entry name" value="N_methyl_site"/>
</dbReference>
<dbReference type="NCBIfam" id="TIGR02532">
    <property type="entry name" value="IV_pilin_GFxxxE"/>
    <property type="match status" value="1"/>
</dbReference>
<reference evidence="3" key="1">
    <citation type="submission" date="2024-06" db="EMBL/GenBank/DDBJ databases">
        <authorList>
            <person name="Song Z."/>
        </authorList>
    </citation>
    <scope>NUCLEOTIDE SEQUENCE</scope>
    <source>
        <strain evidence="3">A1-4-2</strain>
    </source>
</reference>
<sequence>MVVQFKRGFTLIEILIVVVIIGILGMIAYPSYTDYVIKTKRVDAQSKMIEISQKLMQYKATNGSFAGASLTDNKIYGSAIFPQTGDTSYTFTLDIPNANSWTLIAEPATSSTQDGNGWICLNNQGQKFWAKGATACALSAISNWDGS</sequence>
<dbReference type="GO" id="GO:0043683">
    <property type="term" value="P:type IV pilus assembly"/>
    <property type="evidence" value="ECO:0007669"/>
    <property type="project" value="InterPro"/>
</dbReference>
<dbReference type="PANTHER" id="PTHR30093:SF47">
    <property type="entry name" value="TYPE IV PILUS NON-CORE MINOR PILIN PILE"/>
    <property type="match status" value="1"/>
</dbReference>